<organism evidence="1 2">
    <name type="scientific">Avena sativa</name>
    <name type="common">Oat</name>
    <dbReference type="NCBI Taxonomy" id="4498"/>
    <lineage>
        <taxon>Eukaryota</taxon>
        <taxon>Viridiplantae</taxon>
        <taxon>Streptophyta</taxon>
        <taxon>Embryophyta</taxon>
        <taxon>Tracheophyta</taxon>
        <taxon>Spermatophyta</taxon>
        <taxon>Magnoliopsida</taxon>
        <taxon>Liliopsida</taxon>
        <taxon>Poales</taxon>
        <taxon>Poaceae</taxon>
        <taxon>BOP clade</taxon>
        <taxon>Pooideae</taxon>
        <taxon>Poodae</taxon>
        <taxon>Poeae</taxon>
        <taxon>Poeae Chloroplast Group 1 (Aveneae type)</taxon>
        <taxon>Aveninae</taxon>
        <taxon>Avena</taxon>
    </lineage>
</organism>
<name>A0ACD5UJU4_AVESA</name>
<keyword evidence="2" id="KW-1185">Reference proteome</keyword>
<evidence type="ECO:0000313" key="2">
    <source>
        <dbReference type="Proteomes" id="UP001732700"/>
    </source>
</evidence>
<reference evidence="1" key="1">
    <citation type="submission" date="2021-05" db="EMBL/GenBank/DDBJ databases">
        <authorList>
            <person name="Scholz U."/>
            <person name="Mascher M."/>
            <person name="Fiebig A."/>
        </authorList>
    </citation>
    <scope>NUCLEOTIDE SEQUENCE [LARGE SCALE GENOMIC DNA]</scope>
</reference>
<dbReference type="Proteomes" id="UP001732700">
    <property type="component" value="Chromosome 2A"/>
</dbReference>
<protein>
    <submittedName>
        <fullName evidence="1">Uncharacterized protein</fullName>
    </submittedName>
</protein>
<evidence type="ECO:0000313" key="1">
    <source>
        <dbReference type="EnsemblPlants" id="AVESA.00010b.r2.2AG0258960.1.CDS.1"/>
    </source>
</evidence>
<proteinExistence type="predicted"/>
<sequence>MMGTRRSLHLSTFVLETLLLLFYAASGTYCSVVHGNTTDRCSLLDFKKAITDDPTGALSNWNENVHHCMWSGVNCSTRHPGRVTVLRLYDLDLAGKITSSIGNLTFLRELSLDFNRFSGQLPPLNRLRKLVSLSIVFNLLEGNILDAVIALENCSKIEVLDLSGNMLVGSIPRNIGSLSNLRVISFLANNLTGTIPPTFSNMTCLVAIELAANQLEGSIPEELGKQPNMLQVILYENSLSGRIPATLFNLSQLFYLDLRKNMFTGTVPSNIGDTLPSLEYLYLGTNKLEGHVPDSLGNASELGELDLQSNCFTGIIPSSLGKLHQLNYLNLDKNKVEARKSHEFLSALSNCSNLYTLSLNGNHLHGVLPNSVGNLSTTLRRLDLGGNYLSGTVPPSIGALKNLEYLHLGGNNFVGTIPDSIGNLANLTNLYLSDNQFDGW</sequence>
<reference evidence="1" key="2">
    <citation type="submission" date="2025-09" db="UniProtKB">
        <authorList>
            <consortium name="EnsemblPlants"/>
        </authorList>
    </citation>
    <scope>IDENTIFICATION</scope>
</reference>
<dbReference type="EnsemblPlants" id="AVESA.00010b.r2.2AG0258960.1">
    <property type="protein sequence ID" value="AVESA.00010b.r2.2AG0258960.1.CDS.1"/>
    <property type="gene ID" value="AVESA.00010b.r2.2AG0258960"/>
</dbReference>
<accession>A0ACD5UJU4</accession>